<dbReference type="HOGENOM" id="CLU_944447_0_0_1"/>
<feature type="domain" description="Hemerythrin-like" evidence="1">
    <location>
        <begin position="64"/>
        <end position="195"/>
    </location>
</feature>
<dbReference type="PaxDb" id="3055-EDP09186"/>
<sequence length="295" mass="33091">MAEVAASSVVLTEVPVQKPTFVQGIELNTLTLDVALKTLNMNQAEFDAVMTANANWAWPGSLDGWKLSHDAIRFDMDNLAAGFSKTKEMLASGKPLAGWQVTAIHAVTKHFYHEVRMHHDHEEDIFFPYLEKKVKVPPKMSSDHKSLVELLDRVRDLALSLKPGAPEACLSTVEELHSALLQLRKDMKEHLEEEEIIGLPLMRKNFTSKEILIPEKELVADLKPSDMAWFLRPMKTVEEKRQAMSRVGIPDLIQTLVMMPAVRKDEAGLVRMYRELAAGEPIAPPAKKGFLCFAA</sequence>
<dbReference type="KEGG" id="cre:CHLRE_01g013500v5"/>
<evidence type="ECO:0000313" key="3">
    <source>
        <dbReference type="Proteomes" id="UP000006906"/>
    </source>
</evidence>
<dbReference type="OrthoDB" id="527695at2759"/>
<proteinExistence type="predicted"/>
<dbReference type="EMBL" id="CM008962">
    <property type="protein sequence ID" value="PNW88083.1"/>
    <property type="molecule type" value="Genomic_DNA"/>
</dbReference>
<dbReference type="Gramene" id="PNW88083">
    <property type="protein sequence ID" value="PNW88083"/>
    <property type="gene ID" value="CHLRE_01g013500v5"/>
</dbReference>
<dbReference type="InterPro" id="IPR012312">
    <property type="entry name" value="Hemerythrin-like"/>
</dbReference>
<dbReference type="InParanoid" id="A8HPF1"/>
<accession>A8HPF1</accession>
<dbReference type="CDD" id="cd12108">
    <property type="entry name" value="Hr-like"/>
    <property type="match status" value="1"/>
</dbReference>
<reference evidence="2 3" key="1">
    <citation type="journal article" date="2007" name="Science">
        <title>The Chlamydomonas genome reveals the evolution of key animal and plant functions.</title>
        <authorList>
            <person name="Merchant S.S."/>
            <person name="Prochnik S.E."/>
            <person name="Vallon O."/>
            <person name="Harris E.H."/>
            <person name="Karpowicz S.J."/>
            <person name="Witman G.B."/>
            <person name="Terry A."/>
            <person name="Salamov A."/>
            <person name="Fritz-Laylin L.K."/>
            <person name="Marechal-Drouard L."/>
            <person name="Marshall W.F."/>
            <person name="Qu L.H."/>
            <person name="Nelson D.R."/>
            <person name="Sanderfoot A.A."/>
            <person name="Spalding M.H."/>
            <person name="Kapitonov V.V."/>
            <person name="Ren Q."/>
            <person name="Ferris P."/>
            <person name="Lindquist E."/>
            <person name="Shapiro H."/>
            <person name="Lucas S.M."/>
            <person name="Grimwood J."/>
            <person name="Schmutz J."/>
            <person name="Cardol P."/>
            <person name="Cerutti H."/>
            <person name="Chanfreau G."/>
            <person name="Chen C.L."/>
            <person name="Cognat V."/>
            <person name="Croft M.T."/>
            <person name="Dent R."/>
            <person name="Dutcher S."/>
            <person name="Fernandez E."/>
            <person name="Fukuzawa H."/>
            <person name="Gonzalez-Ballester D."/>
            <person name="Gonzalez-Halphen D."/>
            <person name="Hallmann A."/>
            <person name="Hanikenne M."/>
            <person name="Hippler M."/>
            <person name="Inwood W."/>
            <person name="Jabbari K."/>
            <person name="Kalanon M."/>
            <person name="Kuras R."/>
            <person name="Lefebvre P.A."/>
            <person name="Lemaire S.D."/>
            <person name="Lobanov A.V."/>
            <person name="Lohr M."/>
            <person name="Manuell A."/>
            <person name="Meier I."/>
            <person name="Mets L."/>
            <person name="Mittag M."/>
            <person name="Mittelmeier T."/>
            <person name="Moroney J.V."/>
            <person name="Moseley J."/>
            <person name="Napoli C."/>
            <person name="Nedelcu A.M."/>
            <person name="Niyogi K."/>
            <person name="Novoselov S.V."/>
            <person name="Paulsen I.T."/>
            <person name="Pazour G."/>
            <person name="Purton S."/>
            <person name="Ral J.P."/>
            <person name="Riano-Pachon D.M."/>
            <person name="Riekhof W."/>
            <person name="Rymarquis L."/>
            <person name="Schroda M."/>
            <person name="Stern D."/>
            <person name="Umen J."/>
            <person name="Willows R."/>
            <person name="Wilson N."/>
            <person name="Zimmer S.L."/>
            <person name="Allmer J."/>
            <person name="Balk J."/>
            <person name="Bisova K."/>
            <person name="Chen C.J."/>
            <person name="Elias M."/>
            <person name="Gendler K."/>
            <person name="Hauser C."/>
            <person name="Lamb M.R."/>
            <person name="Ledford H."/>
            <person name="Long J.C."/>
            <person name="Minagawa J."/>
            <person name="Page M.D."/>
            <person name="Pan J."/>
            <person name="Pootakham W."/>
            <person name="Roje S."/>
            <person name="Rose A."/>
            <person name="Stahlberg E."/>
            <person name="Terauchi A.M."/>
            <person name="Yang P."/>
            <person name="Ball S."/>
            <person name="Bowler C."/>
            <person name="Dieckmann C.L."/>
            <person name="Gladyshev V.N."/>
            <person name="Green P."/>
            <person name="Jorgensen R."/>
            <person name="Mayfield S."/>
            <person name="Mueller-Roeber B."/>
            <person name="Rajamani S."/>
            <person name="Sayre R.T."/>
            <person name="Brokstein P."/>
            <person name="Dubchak I."/>
            <person name="Goodstein D."/>
            <person name="Hornick L."/>
            <person name="Huang Y.W."/>
            <person name="Jhaveri J."/>
            <person name="Luo Y."/>
            <person name="Martinez D."/>
            <person name="Ngau W.C."/>
            <person name="Otillar B."/>
            <person name="Poliakov A."/>
            <person name="Porter A."/>
            <person name="Szajkowski L."/>
            <person name="Werner G."/>
            <person name="Zhou K."/>
            <person name="Grigoriev I.V."/>
            <person name="Rokhsar D.S."/>
            <person name="Grossman A.R."/>
        </authorList>
    </citation>
    <scope>NUCLEOTIDE SEQUENCE [LARGE SCALE GENOMIC DNA]</scope>
    <source>
        <strain evidence="3">CC-503</strain>
    </source>
</reference>
<keyword evidence="3" id="KW-1185">Reference proteome</keyword>
<dbReference type="GeneID" id="5715072"/>
<protein>
    <recommendedName>
        <fullName evidence="1">Hemerythrin-like domain-containing protein</fullName>
    </recommendedName>
</protein>
<dbReference type="Pfam" id="PF01814">
    <property type="entry name" value="Hemerythrin"/>
    <property type="match status" value="1"/>
</dbReference>
<dbReference type="Proteomes" id="UP000006906">
    <property type="component" value="Chromosome 1"/>
</dbReference>
<dbReference type="AlphaFoldDB" id="A8HPF1"/>
<evidence type="ECO:0000259" key="1">
    <source>
        <dbReference type="Pfam" id="PF01814"/>
    </source>
</evidence>
<dbReference type="Gene3D" id="1.20.120.520">
    <property type="entry name" value="nmb1532 protein domain like"/>
    <property type="match status" value="1"/>
</dbReference>
<dbReference type="eggNOG" id="ENOG502S8E4">
    <property type="taxonomic scope" value="Eukaryota"/>
</dbReference>
<dbReference type="RefSeq" id="XP_001689448.1">
    <property type="nucleotide sequence ID" value="XM_001689396.2"/>
</dbReference>
<dbReference type="OMA" id="TANANWA"/>
<name>A8HPF1_CHLRE</name>
<dbReference type="ExpressionAtlas" id="A8HPF1">
    <property type="expression patterns" value="baseline and differential"/>
</dbReference>
<evidence type="ECO:0000313" key="2">
    <source>
        <dbReference type="EMBL" id="PNW88083.1"/>
    </source>
</evidence>
<gene>
    <name evidence="2" type="ORF">CHLRE_01g013500v5</name>
</gene>
<organism evidence="2 3">
    <name type="scientific">Chlamydomonas reinhardtii</name>
    <name type="common">Chlamydomonas smithii</name>
    <dbReference type="NCBI Taxonomy" id="3055"/>
    <lineage>
        <taxon>Eukaryota</taxon>
        <taxon>Viridiplantae</taxon>
        <taxon>Chlorophyta</taxon>
        <taxon>core chlorophytes</taxon>
        <taxon>Chlorophyceae</taxon>
        <taxon>CS clade</taxon>
        <taxon>Chlamydomonadales</taxon>
        <taxon>Chlamydomonadaceae</taxon>
        <taxon>Chlamydomonas</taxon>
    </lineage>
</organism>